<dbReference type="GO" id="GO:0016998">
    <property type="term" value="P:cell wall macromolecule catabolic process"/>
    <property type="evidence" value="ECO:0007669"/>
    <property type="project" value="InterPro"/>
</dbReference>
<evidence type="ECO:0000256" key="1">
    <source>
        <dbReference type="ARBA" id="ARBA00010646"/>
    </source>
</evidence>
<dbReference type="Pfam" id="PF01183">
    <property type="entry name" value="Glyco_hydro_25"/>
    <property type="match status" value="1"/>
</dbReference>
<dbReference type="eggNOG" id="COG3757">
    <property type="taxonomic scope" value="Bacteria"/>
</dbReference>
<dbReference type="SUPFAM" id="SSF51445">
    <property type="entry name" value="(Trans)glycosidases"/>
    <property type="match status" value="1"/>
</dbReference>
<dbReference type="GO" id="GO:0016052">
    <property type="term" value="P:carbohydrate catabolic process"/>
    <property type="evidence" value="ECO:0007669"/>
    <property type="project" value="TreeGrafter"/>
</dbReference>
<protein>
    <submittedName>
        <fullName evidence="3">Lysozyme</fullName>
    </submittedName>
</protein>
<evidence type="ECO:0000313" key="3">
    <source>
        <dbReference type="EMBL" id="AQW21665.1"/>
    </source>
</evidence>
<dbReference type="PANTHER" id="PTHR34135">
    <property type="entry name" value="LYSOZYME"/>
    <property type="match status" value="1"/>
</dbReference>
<dbReference type="KEGG" id="lcu:PL11_006855"/>
<dbReference type="GO" id="GO:0003796">
    <property type="term" value="F:lysozyme activity"/>
    <property type="evidence" value="ECO:0007669"/>
    <property type="project" value="InterPro"/>
</dbReference>
<keyword evidence="2" id="KW-0812">Transmembrane</keyword>
<keyword evidence="2" id="KW-1133">Transmembrane helix</keyword>
<evidence type="ECO:0000256" key="2">
    <source>
        <dbReference type="SAM" id="Phobius"/>
    </source>
</evidence>
<dbReference type="RefSeq" id="WP_035168276.1">
    <property type="nucleotide sequence ID" value="NZ_CP018906.1"/>
</dbReference>
<keyword evidence="4" id="KW-1185">Reference proteome</keyword>
<name>A0A1S6QJ83_9LACO</name>
<gene>
    <name evidence="3" type="ORF">PL11_006855</name>
</gene>
<dbReference type="InterPro" id="IPR017853">
    <property type="entry name" value="GH"/>
</dbReference>
<dbReference type="EMBL" id="CP018906">
    <property type="protein sequence ID" value="AQW21665.1"/>
    <property type="molecule type" value="Genomic_DNA"/>
</dbReference>
<feature type="transmembrane region" description="Helical" evidence="2">
    <location>
        <begin position="20"/>
        <end position="41"/>
    </location>
</feature>
<sequence length="257" mass="29856">MKRQDIQPIYKRANKNRKLFFRWSLVFLIVLVIVGGGYTIYHFHREQLLKQYPVRGVSVSQTDGYIDFEQLKNDDYKFVYLKASQGSVYTDDSFSNNFQRSQGSQLPIGVYHVFSFSSSPASQFRNFVRQVGYDTGSLPIGIDVQPYGTYNKDTLNYKRVSKNLKLFISKLRNYYQRPVVIWTDKSIISGMDIQTNDNQQLWLNDGKLGKPNSDATFIFVDPNAAVKMDNQTAFLNESVFNGNESKWHRYLNQILSR</sequence>
<dbReference type="PANTHER" id="PTHR34135:SF2">
    <property type="entry name" value="LYSOZYME"/>
    <property type="match status" value="1"/>
</dbReference>
<evidence type="ECO:0000313" key="4">
    <source>
        <dbReference type="Proteomes" id="UP000030361"/>
    </source>
</evidence>
<reference evidence="3 4" key="1">
    <citation type="journal article" date="2015" name="Genome Announc.">
        <title>Genome Sequence of Lactobacillus curieae CCTCC M 2011381T, a Novel Producer of Gamma-aminobutyric Acid.</title>
        <authorList>
            <person name="Wang Y."/>
            <person name="Wang Y."/>
            <person name="Lang C."/>
            <person name="Wei D."/>
            <person name="Xu P."/>
            <person name="Xie J."/>
        </authorList>
    </citation>
    <scope>NUCLEOTIDE SEQUENCE [LARGE SCALE GENOMIC DNA]</scope>
    <source>
        <strain evidence="3 4">CCTCC M 2011381</strain>
    </source>
</reference>
<comment type="similarity">
    <text evidence="1">Belongs to the glycosyl hydrolase 25 family.</text>
</comment>
<dbReference type="OrthoDB" id="2151413at2"/>
<accession>A0A1S6QJ83</accession>
<organism evidence="3 4">
    <name type="scientific">Lentilactobacillus curieae</name>
    <dbReference type="NCBI Taxonomy" id="1138822"/>
    <lineage>
        <taxon>Bacteria</taxon>
        <taxon>Bacillati</taxon>
        <taxon>Bacillota</taxon>
        <taxon>Bacilli</taxon>
        <taxon>Lactobacillales</taxon>
        <taxon>Lactobacillaceae</taxon>
        <taxon>Lentilactobacillus</taxon>
    </lineage>
</organism>
<keyword evidence="2" id="KW-0472">Membrane</keyword>
<dbReference type="GO" id="GO:0009253">
    <property type="term" value="P:peptidoglycan catabolic process"/>
    <property type="evidence" value="ECO:0007669"/>
    <property type="project" value="InterPro"/>
</dbReference>
<dbReference type="InterPro" id="IPR002053">
    <property type="entry name" value="Glyco_hydro_25"/>
</dbReference>
<dbReference type="Proteomes" id="UP000030361">
    <property type="component" value="Chromosome"/>
</dbReference>
<dbReference type="PROSITE" id="PS51904">
    <property type="entry name" value="GLYCOSYL_HYDROL_F25_2"/>
    <property type="match status" value="1"/>
</dbReference>
<proteinExistence type="inferred from homology"/>
<dbReference type="AlphaFoldDB" id="A0A1S6QJ83"/>
<dbReference type="Gene3D" id="3.20.20.80">
    <property type="entry name" value="Glycosidases"/>
    <property type="match status" value="1"/>
</dbReference>